<comment type="similarity">
    <text evidence="3">Belongs to the autotransporter-2 (AT-2) (TC 1.B.40) family.</text>
</comment>
<dbReference type="Pfam" id="PF01391">
    <property type="entry name" value="Collagen"/>
    <property type="match status" value="1"/>
</dbReference>
<dbReference type="InterPro" id="IPR045584">
    <property type="entry name" value="Pilin-like"/>
</dbReference>
<feature type="domain" description="Trimeric autotransporter adhesin YadA-like head" evidence="14">
    <location>
        <begin position="630"/>
        <end position="649"/>
    </location>
</feature>
<feature type="domain" description="Trimeric autotransporter adhesin YadA-like head" evidence="14">
    <location>
        <begin position="966"/>
        <end position="988"/>
    </location>
</feature>
<feature type="domain" description="Trimeric autotransporter adhesin YadA-like head" evidence="14">
    <location>
        <begin position="1313"/>
        <end position="1339"/>
    </location>
</feature>
<evidence type="ECO:0000256" key="2">
    <source>
        <dbReference type="ARBA" id="ARBA00004442"/>
    </source>
</evidence>
<dbReference type="Pfam" id="PF05662">
    <property type="entry name" value="YadA_stalk"/>
    <property type="match status" value="6"/>
</dbReference>
<gene>
    <name evidence="16" type="ORF">QV09_11360</name>
</gene>
<dbReference type="SUPFAM" id="SSF101967">
    <property type="entry name" value="Adhesin YadA, collagen-binding domain"/>
    <property type="match status" value="7"/>
</dbReference>
<feature type="coiled-coil region" evidence="11">
    <location>
        <begin position="1468"/>
        <end position="1495"/>
    </location>
</feature>
<evidence type="ECO:0000259" key="14">
    <source>
        <dbReference type="Pfam" id="PF05658"/>
    </source>
</evidence>
<feature type="domain" description="Trimeric autotransporter adhesin YadA-like head" evidence="14">
    <location>
        <begin position="329"/>
        <end position="352"/>
    </location>
</feature>
<feature type="compositionally biased region" description="Low complexity" evidence="12">
    <location>
        <begin position="1599"/>
        <end position="1610"/>
    </location>
</feature>
<dbReference type="Gene3D" id="1.20.5.170">
    <property type="match status" value="1"/>
</dbReference>
<feature type="domain" description="Trimeric autotransporter adhesin YadA-like head" evidence="14">
    <location>
        <begin position="1359"/>
        <end position="1382"/>
    </location>
</feature>
<evidence type="ECO:0000256" key="1">
    <source>
        <dbReference type="ARBA" id="ARBA00004241"/>
    </source>
</evidence>
<dbReference type="Proteomes" id="UP000092527">
    <property type="component" value="Unassembled WGS sequence"/>
</dbReference>
<evidence type="ECO:0000256" key="10">
    <source>
        <dbReference type="ARBA" id="ARBA00023237"/>
    </source>
</evidence>
<keyword evidence="9" id="KW-0472">Membrane</keyword>
<dbReference type="InterPro" id="IPR008640">
    <property type="entry name" value="Adhesin_Head_dom"/>
</dbReference>
<comment type="caution">
    <text evidence="16">The sequence shown here is derived from an EMBL/GenBank/DDBJ whole genome shotgun (WGS) entry which is preliminary data.</text>
</comment>
<feature type="domain" description="Trimeric autotransporter adhesin YadA-like head" evidence="14">
    <location>
        <begin position="66"/>
        <end position="86"/>
    </location>
</feature>
<evidence type="ECO:0000256" key="6">
    <source>
        <dbReference type="ARBA" id="ARBA00022692"/>
    </source>
</evidence>
<keyword evidence="10" id="KW-0998">Cell outer membrane</keyword>
<feature type="compositionally biased region" description="Low complexity" evidence="12">
    <location>
        <begin position="3683"/>
        <end position="3717"/>
    </location>
</feature>
<dbReference type="CDD" id="cd12820">
    <property type="entry name" value="LbR_YadA-like"/>
    <property type="match status" value="5"/>
</dbReference>
<feature type="domain" description="Trimeric autotransporter adhesin YadA-like stalk" evidence="15">
    <location>
        <begin position="1196"/>
        <end position="1233"/>
    </location>
</feature>
<dbReference type="Gene3D" id="3.30.1300.30">
    <property type="entry name" value="GSPII I/J protein-like"/>
    <property type="match status" value="1"/>
</dbReference>
<feature type="domain" description="Trimeric autotransporter adhesin YadA-like head" evidence="14">
    <location>
        <begin position="669"/>
        <end position="695"/>
    </location>
</feature>
<feature type="domain" description="Trimeric autotransporter adhesin YadA-like stalk" evidence="15">
    <location>
        <begin position="2492"/>
        <end position="2530"/>
    </location>
</feature>
<dbReference type="PANTHER" id="PTHR24637">
    <property type="entry name" value="COLLAGEN"/>
    <property type="match status" value="1"/>
</dbReference>
<feature type="compositionally biased region" description="Polar residues" evidence="12">
    <location>
        <begin position="2455"/>
        <end position="2481"/>
    </location>
</feature>
<dbReference type="Pfam" id="PF05658">
    <property type="entry name" value="YadA_head"/>
    <property type="match status" value="13"/>
</dbReference>
<dbReference type="GO" id="GO:0009986">
    <property type="term" value="C:cell surface"/>
    <property type="evidence" value="ECO:0007669"/>
    <property type="project" value="UniProtKB-SubCell"/>
</dbReference>
<feature type="domain" description="Trimeric autotransporter adhesin YadA-like stalk" evidence="15">
    <location>
        <begin position="737"/>
        <end position="774"/>
    </location>
</feature>
<keyword evidence="7" id="KW-0732">Signal</keyword>
<feature type="compositionally biased region" description="Low complexity" evidence="12">
    <location>
        <begin position="3115"/>
        <end position="3134"/>
    </location>
</feature>
<evidence type="ECO:0000259" key="15">
    <source>
        <dbReference type="Pfam" id="PF05662"/>
    </source>
</evidence>
<keyword evidence="11" id="KW-0175">Coiled coil</keyword>
<feature type="domain" description="Trimeric autotransporter adhesin YadA-like head" evidence="14">
    <location>
        <begin position="1388"/>
        <end position="1412"/>
    </location>
</feature>
<feature type="domain" description="Trimeric autotransporter adhesin YadA-like head" evidence="14">
    <location>
        <begin position="220"/>
        <end position="240"/>
    </location>
</feature>
<keyword evidence="6" id="KW-0812">Transmembrane</keyword>
<dbReference type="Gene3D" id="2.150.10.10">
    <property type="entry name" value="Serralysin-like metalloprotease, C-terminal"/>
    <property type="match status" value="10"/>
</dbReference>
<evidence type="ECO:0000259" key="13">
    <source>
        <dbReference type="Pfam" id="PF03895"/>
    </source>
</evidence>
<proteinExistence type="inferred from homology"/>
<comment type="subcellular location">
    <subcellularLocation>
        <location evidence="2">Cell outer membrane</location>
    </subcellularLocation>
    <subcellularLocation>
        <location evidence="1">Cell surface</location>
    </subcellularLocation>
</comment>
<feature type="region of interest" description="Disordered" evidence="12">
    <location>
        <begin position="1581"/>
        <end position="1622"/>
    </location>
</feature>
<feature type="region of interest" description="Disordered" evidence="12">
    <location>
        <begin position="3669"/>
        <end position="3724"/>
    </location>
</feature>
<keyword evidence="4" id="KW-0813">Transport</keyword>
<evidence type="ECO:0000256" key="5">
    <source>
        <dbReference type="ARBA" id="ARBA00022452"/>
    </source>
</evidence>
<dbReference type="InterPro" id="IPR008160">
    <property type="entry name" value="Collagen"/>
</dbReference>
<dbReference type="SUPFAM" id="SSF54523">
    <property type="entry name" value="Pili subunits"/>
    <property type="match status" value="1"/>
</dbReference>
<dbReference type="EMBL" id="JTJU01000075">
    <property type="protein sequence ID" value="OBX07186.1"/>
    <property type="molecule type" value="Genomic_DNA"/>
</dbReference>
<feature type="domain" description="Trimeric autotransporter adhesin YadA-like stalk" evidence="15">
    <location>
        <begin position="1537"/>
        <end position="1563"/>
    </location>
</feature>
<evidence type="ECO:0000256" key="4">
    <source>
        <dbReference type="ARBA" id="ARBA00022448"/>
    </source>
</evidence>
<feature type="domain" description="Trimeric autotransporter adhesin YadA-like stalk" evidence="15">
    <location>
        <begin position="4495"/>
        <end position="4535"/>
    </location>
</feature>
<dbReference type="RefSeq" id="WP_066422274.1">
    <property type="nucleotide sequence ID" value="NZ_JTJU01000075.1"/>
</dbReference>
<accession>A0AB36DZR1</accession>
<name>A0AB36DZR1_9PAST</name>
<feature type="coiled-coil region" evidence="11">
    <location>
        <begin position="1685"/>
        <end position="1712"/>
    </location>
</feature>
<dbReference type="GO" id="GO:0015031">
    <property type="term" value="P:protein transport"/>
    <property type="evidence" value="ECO:0007669"/>
    <property type="project" value="UniProtKB-KW"/>
</dbReference>
<feature type="domain" description="Trimeric autotransporter adhesin YadA-like head" evidence="14">
    <location>
        <begin position="1023"/>
        <end position="1045"/>
    </location>
</feature>
<dbReference type="Pfam" id="PF03895">
    <property type="entry name" value="YadA_anchor"/>
    <property type="match status" value="1"/>
</dbReference>
<protein>
    <recommendedName>
        <fullName evidence="18">Autotransporter adhesin</fullName>
    </recommendedName>
</protein>
<feature type="domain" description="Trimeric autotransporter adhesin YadA-like head" evidence="14">
    <location>
        <begin position="1415"/>
        <end position="1441"/>
    </location>
</feature>
<evidence type="ECO:0000256" key="12">
    <source>
        <dbReference type="SAM" id="MobiDB-lite"/>
    </source>
</evidence>
<evidence type="ECO:0000256" key="3">
    <source>
        <dbReference type="ARBA" id="ARBA00005848"/>
    </source>
</evidence>
<evidence type="ECO:0000256" key="7">
    <source>
        <dbReference type="ARBA" id="ARBA00022729"/>
    </source>
</evidence>
<feature type="domain" description="Trimeric autotransporter adhesin YadA-like head" evidence="14">
    <location>
        <begin position="88"/>
        <end position="114"/>
    </location>
</feature>
<dbReference type="GO" id="GO:0009279">
    <property type="term" value="C:cell outer membrane"/>
    <property type="evidence" value="ECO:0007669"/>
    <property type="project" value="UniProtKB-SubCell"/>
</dbReference>
<dbReference type="InterPro" id="IPR011049">
    <property type="entry name" value="Serralysin-like_metalloprot_C"/>
</dbReference>
<evidence type="ECO:0008006" key="18">
    <source>
        <dbReference type="Google" id="ProtNLM"/>
    </source>
</evidence>
<keyword evidence="5" id="KW-1134">Transmembrane beta strand</keyword>
<evidence type="ECO:0000256" key="8">
    <source>
        <dbReference type="ARBA" id="ARBA00022927"/>
    </source>
</evidence>
<dbReference type="InterPro" id="IPR005594">
    <property type="entry name" value="YadA_C"/>
</dbReference>
<feature type="region of interest" description="Disordered" evidence="12">
    <location>
        <begin position="2444"/>
        <end position="2481"/>
    </location>
</feature>
<feature type="domain" description="Trimeric autotransporter adhesin YadA-like head" evidence="14">
    <location>
        <begin position="360"/>
        <end position="381"/>
    </location>
</feature>
<sequence>MGADGWPITQRWFRIGASEGDWGHCFGEGGVNLAFQYQGITSNNDEDKDNSVCQKDDKGNLYRNFVAIGADAKVGGDYSIAVGSGAKASGSGTLAFGAGAKASGSGALAFGYNTIVSKSSVAIASSINVSGENTVAIGTNLHGLKQDDKSVINNEIINASSVIIGHNSVIDSTNSIVIGANSRADFWAGSGGSQTVIGSDSKGRGDQSVVVGNFSGASSQSVAIGSNVYAQGDSSIAIGNDDLIGSSDWKTSAYQDKLPDETIKNIYKDLYASKTMGTGTAYWFFDGESGFNGKYNIIDKDGKDYRIFSPTYAAKVGAIAIGSRSVAGGEVSTALGSLSFALADRSTAVGLRSFVASDAVGGTAMGEQSFVFAKNSIAIGNKVESSSAGSFAYGFNAKAVGEGSLAMGHSTLAGAQLNSDVYTVLRDELERKHQALQLVNTDGSINQVVNQTFDLYISHKVKFLDGLLEGKEYVTFGQKDYAEFNKDGSVTYHLDQEQAQQGWVPLEGFLKTTNNQLWEAGKNGDIAVVEKKDVSLVEQDKTKEYLKIGDTSVYKTKVGTDTGGGNVENALALGRYSFALRSNTIAMGYLAIADAQSAVVLGSHAHATDKAKASIVLGVNAYADGENNLALGYSANSFAPNSMAIGTGAYVKGGGNIKNATAFGIAARAEAAGAMAIGNSASVNLENSVSLGYQSDTVGYKPEDLGKPGYAPEGTIAIPTVLGHGVVSVGTKEAPRRVINVASGLLDTDAVNVAQLRSLDEKFERQIAEVDSNAGAKFLSVERDSLTGEAGKLTDKLAGRNDYDRYVRLKTILVGYNLVKELLGAEFNETELNKFSDSVTELGNSRTYNDQTIAQVATSLDAVYQEIITESEKLNNNNTMTAQEKAQKKAELYTKLRAKIEEAGTADSGRTFGVTAAEFEALKANTNYDNDGALGEDSIALGWKATTGSWKMDGANEVYDKAGTKGKHAVAIGFEAQATGENAIVIGGKDGEKEGDNDTKRARALAKNSIVLGTGAQSTKDAENAIVTGQGSRVSGVNSIAIGTGHQVLGKNSGAFGDPDNVNYDNSYVIGNNSQIGNEETEVEEEGSFVIGNNVKVTADQVFVLGNGTSDKKLTADTARSVYLGDNVAAVAATKDEAGNFTSATAGTEAYSSFVFDKDGKNETTDDQLTFNFNRDILKNAPVGIVTIGSSTELRRLQGVAPGLISETSTDAINGAQLYSIISGFNQDLTGYVKTDGTGLPELVKVPKSANPSAPTAEEQKAIDEANAKNAVWNTWRTKLGIGDGVNWFNVNSTKPTEAALANSNYDKDHSGATGTESIAVGNKAQASTKRGIAIGYEAKATTAVGGDNIAIGSFALSTANNAVALGWETQATASGAVALGSDGTISSNTNTIAIGVKSTASGVKSIAIGSNNKATALRSIAIGADSNSDVAYAVAIGDGAQVHGVNTGDYLIAGVTGTAAGAATDANALTKAKYDELNAAVTAAQAEYDKVKDGTDETQKEVKLEELNAAKTALANAGTSKTIAAFSIGSAGKERQLQNVAAGVVSATSTDAINGSQLYYTNKYLIDLAAKVGNGPINGVDGQDGADGRDLTDGKGIPGAPGRDGVDGAAGRDGMDGTSLNAKVQGLRDGMAGTVVYTDKDGNRLLVENGQYYHTKLVTDANLEKANDGLWYNKDYVDANGEFTEDYKEALAEANEKVDGAEKEQALAALKGKSLKDLNTAASNKQDVAAADVILSTVNADGTTTSPITLANLADNLQITEEDIQEQAIKTYNADKTDEEKVTTYEALVAKLKAAAGNEESAQEAAVNNALAAAKALYASNTVGQFLNLDTNLDRAVTLKDLQTVALAGLTFAGDTGSVQRSLSQTLRIIGTAGGYITTSASDDAISIDLVQSVKDKLANLADNANNTYVTKAAANADATVVYVDKDGNRLTKLDDGKYYTETEKAKVSEAKYLTATQVTELEKDKALKGFDGEGWYKVDATGKTYTKVKLEEAKRDALALVDVNNTATGNEGKVKGLISLKNVKENIDRDAVKTKLATAAAEKDYKPGDHGDTPWESFADKEKLISTAKNNLTDDQVTEQAIDDLVAQADNLNNAVAVKDLQVVAKAREITDGRVDKLEDKLGTGPINGVDGSNGKDGANYADNKGIPGRDGQDGAAGQDGMNGTSLNNKVQGLRDGIAGTVVYTKADGTRLLVENGKFYDSKDDKLKGLEKVNNGLWYAENLVDKEGNVEEAHLAEGKTLADIYGAGNDISDSEVILSTVGADGKTTSPIKLANLADNLDVALTEKDVDAKAKEGFIADETYKSFDELKTAADGNNTDAQTKLKELRTAASNELKAAKIHAAVSGLLTKDSGLDRGVTLRDLQTVAIEGLSFAGNNYDSADATTLVRRSLSQILNIKGEGVDAKAVERFKSAAGNINVTAANDTLTIQLAKALTGISSITGEKTADDEDPNNGKTYTPAQITLTEGSTTKAGGEVTGTTLPQVNVNGAKVTGVADGDVSETSTDAITGKQLHALKDALGMNGADGASGADGRPGPAGRDGLDGKSILDKVEGLRDGIAGTVVYTTQDGERLVRAGDGKLYTQDAMKNLADAKVKYLSEADIKALKAQAEKDGKTLTGLDGGKGWYTVPTDGSGTYAAVADLAAKGATEVADKDAILSTVNADGTTTKPITLANLMDNLVLPTTGIATGTDSDKTNKAADEAAAKDLFAKAENVSGNVNEAWGNLNATQQAQYLHQAKAAGLTAEKAQPLVASLLGQSTNLDRAVTLSDLRTVAMAGLNFAGDDYDGTDSTKLVRRSLSQTLNIKGTDGYVTTAAKASGGDNVLDIIQIDLAESIKNKLDNLSGDASNTYVNKLEAPVVYIDDQGKRMDNLKKLADGKFYSAEDAATIASDKAVYLTQEDITRLKNGGAKGLDTAVPGWFTAEGEGAEAVYNVYSDNAVNGGKSPAAVALVDAQGDVSNLISLKNVKENITDDALKATLVSDAKVIEKAKAAYIAEDVANHTEESWTEFGAAGQKSYIDAAAATALGALSPDDKVELAIDTLVAQRDNLNNAVAVKDLQVIAIARELTEGRVDKLADKLGTGPINGVDGATGKDGQSIAGPRGAQGEPGAQGIPGKNGDNGNPGVNGLPGPAGRDGQNGTTFANKIQSLRDGIAGTVVYTDTEGNRLLAENGEYYKVDLVKGKVKANDGLWYDKEYVNLDGSLTDAAVKDNVKGQSLRDIAGGDDYKNSTNYVAAKDVILSAVNANGETTAPTTLANLARNLADVSVQAASEAEADAKAKADYAKKENITDDLENQWTNYKQNSAEDATKLIAKAKEELTATKTLAVDNVAKARTSVAGTNKDGLGGLYAKTGAALGNAATLGDLQTLGLAGLTFTGDKGEVNRALGTALGINGTQGYVVTNAADGKVTIDLAQSIKNKLDNLSGDASNTYVNKLESPVVYLDDQGNRMDNLKKLADGKFYSATDAETITNAKAVYLTQADIDRLKGEGASGLETAVPGWYTVKGEGAEAAYNAYSDNALNGGKSPAAVALVDAQGDVSKLISLKNVKENLNVATPAEYTNESEEVVAAAKAAYVKDNPKAENAAQDWDKDTVDQNVKEAYLTVAANKLNQAAKDKAIEDAIDSLVGQKDNLSNAVAVKDLQVIAIARELTESRVADLAMKVGDGPVNGVDGATGQDGKSIAGPAGQPGQPGAQGIPGKNGADGNPGANGLPGPAGRDGQNGLSTALKVQALRDGVAGTVVYTDKDGNRLLVENGVFYKDSVPGNDYARASDGLWYEKGQFNPDGTLKPDAKNGKTLAQLAIEIKASPVDASEVILSAVNADGQTTKPVTLANLADNLDVALTEKDVDAKAKEGFKADETYKSFDELKTAADGGNDAARAQLTALRDKVSKELKAAKIHAAVDGLLTKESGLDRGVTLRDLQTVAIEGLSFAGNDDSIIRRPLSSILNIKGSNTVYRTEDGTGENEKANAGQYSPDNLITHKDGDDTLRIEMKKTPTFEGVKLNNGEDGATTTTITTTKDGDVVFGKDGKDGDAGVVISGIKDGDSDDSAVTKGALDALKAELGLNGKDGVNGHDGKDGVDNGSIIDKVDALRDGTAGTVVYTDDNNNRIIKVDGKSYKLDDIKALEDKGLRYLAAGEAGEGKPAGWYTKDTDDKYTVPVTADADAADDSQAKALAGLKETAPTKLSVVGTDGSTNKPTKLGNIADAVADNDAVNKGQMDRAIKEVSDATGDIKTELDKGIGIATETRKDGEASTSKETMKLGDTVKVKAGANTQISAVETKTEKSGETTFSYTISVNGMPMTYVNKDGKPLAKVGDSFVLVKEDGSLDLETKDAEQLKPKGVKLVAYDAKGNEVGDAQTLGNVANGTIAKESKEAVNGGQIADLLGIKSIDKDGKVTGKDGKDGIGGTGKNTVGEAIQEVAKKANVEVANDDGNIKVTKDTSNSDKTIYKVNLADNLKFKQITIGGNVTMNTSTDSDGTNVLNVGTADKPTRIRGVAEGVNDTDAVNVRQLKRMAANTTQEINKVNKRVDNLTKESRGGIAGAMATAGLVQTSQPGRATVSVGAATFKGENAVAIGVSKLSDNGKLGIRLSGMSTSSGDTGGTVSVGYSW</sequence>
<evidence type="ECO:0000313" key="16">
    <source>
        <dbReference type="EMBL" id="OBX07186.1"/>
    </source>
</evidence>
<feature type="domain" description="Trimeric autotransporter adhesin YadA-like C-terminal membrane anchor" evidence="13">
    <location>
        <begin position="4554"/>
        <end position="4613"/>
    </location>
</feature>
<keyword evidence="8" id="KW-0653">Protein transport</keyword>
<feature type="domain" description="Trimeric autotransporter adhesin YadA-like stalk" evidence="15">
    <location>
        <begin position="4205"/>
        <end position="4237"/>
    </location>
</feature>
<evidence type="ECO:0000256" key="9">
    <source>
        <dbReference type="ARBA" id="ARBA00023136"/>
    </source>
</evidence>
<dbReference type="InterPro" id="IPR008635">
    <property type="entry name" value="Coiled_stalk_dom"/>
</dbReference>
<feature type="coiled-coil region" evidence="11">
    <location>
        <begin position="4511"/>
        <end position="4538"/>
    </location>
</feature>
<reference evidence="16 17" key="1">
    <citation type="submission" date="2014-11" db="EMBL/GenBank/DDBJ databases">
        <title>Pan-genome of Gallibacterium spp.</title>
        <authorList>
            <person name="Kudirkiene E."/>
            <person name="Bojesen A.M."/>
        </authorList>
    </citation>
    <scope>NUCLEOTIDE SEQUENCE [LARGE SCALE GENOMIC DNA]</scope>
    <source>
        <strain evidence="16 17">18469/18</strain>
    </source>
</reference>
<feature type="region of interest" description="Disordered" evidence="12">
    <location>
        <begin position="3088"/>
        <end position="3139"/>
    </location>
</feature>
<evidence type="ECO:0000313" key="17">
    <source>
        <dbReference type="Proteomes" id="UP000092527"/>
    </source>
</evidence>
<organism evidence="16 17">
    <name type="scientific">Gallibacterium salpingitidis</name>
    <dbReference type="NCBI Taxonomy" id="505341"/>
    <lineage>
        <taxon>Bacteria</taxon>
        <taxon>Pseudomonadati</taxon>
        <taxon>Pseudomonadota</taxon>
        <taxon>Gammaproteobacteria</taxon>
        <taxon>Pasteurellales</taxon>
        <taxon>Pasteurellaceae</taxon>
        <taxon>Gallibacterium</taxon>
    </lineage>
</organism>
<evidence type="ECO:0000256" key="11">
    <source>
        <dbReference type="SAM" id="Coils"/>
    </source>
</evidence>